<keyword evidence="2" id="KW-1185">Reference proteome</keyword>
<sequence length="243" mass="28153">MQAPNEEKKRGPGRPPKRCEGSKEGPLLKFFTSDSRGSQAMLDATQEKRYTLRNRRVELDGLEKGESNGEQEAEVVEKRSEASDMAMVIEEILAVKNDIGKIIEVILKREERTKLIRENEELRKKVQWLEEKQKEDVRHSEKGSQRNNIQEGEERQNGKHGKNEENSQKNDKVGKKGQTTKTRQDREGAVQEMDAPVGILVEHWRYEMEERKRRRKNVIIRYLGNEEATSKEELLKKATANGE</sequence>
<dbReference type="KEGG" id="apln:108742960"/>
<name>A0A1W4XM31_AGRPL</name>
<gene>
    <name evidence="3" type="primary">LOC108742960</name>
</gene>
<feature type="compositionally biased region" description="Basic and acidic residues" evidence="1">
    <location>
        <begin position="128"/>
        <end position="144"/>
    </location>
</feature>
<dbReference type="AlphaFoldDB" id="A0A1W4XM31"/>
<dbReference type="Proteomes" id="UP000192223">
    <property type="component" value="Unplaced"/>
</dbReference>
<feature type="region of interest" description="Disordered" evidence="1">
    <location>
        <begin position="128"/>
        <end position="195"/>
    </location>
</feature>
<feature type="compositionally biased region" description="Basic and acidic residues" evidence="1">
    <location>
        <begin position="152"/>
        <end position="174"/>
    </location>
</feature>
<proteinExistence type="predicted"/>
<feature type="region of interest" description="Disordered" evidence="1">
    <location>
        <begin position="58"/>
        <end position="81"/>
    </location>
</feature>
<dbReference type="InParanoid" id="A0A1W4XM31"/>
<feature type="region of interest" description="Disordered" evidence="1">
    <location>
        <begin position="1"/>
        <end position="39"/>
    </location>
</feature>
<organism evidence="2 3">
    <name type="scientific">Agrilus planipennis</name>
    <name type="common">Emerald ash borer</name>
    <name type="synonym">Agrilus marcopoli</name>
    <dbReference type="NCBI Taxonomy" id="224129"/>
    <lineage>
        <taxon>Eukaryota</taxon>
        <taxon>Metazoa</taxon>
        <taxon>Ecdysozoa</taxon>
        <taxon>Arthropoda</taxon>
        <taxon>Hexapoda</taxon>
        <taxon>Insecta</taxon>
        <taxon>Pterygota</taxon>
        <taxon>Neoptera</taxon>
        <taxon>Endopterygota</taxon>
        <taxon>Coleoptera</taxon>
        <taxon>Polyphaga</taxon>
        <taxon>Elateriformia</taxon>
        <taxon>Buprestoidea</taxon>
        <taxon>Buprestidae</taxon>
        <taxon>Agrilinae</taxon>
        <taxon>Agrilus</taxon>
    </lineage>
</organism>
<feature type="compositionally biased region" description="Basic and acidic residues" evidence="1">
    <location>
        <begin position="58"/>
        <end position="67"/>
    </location>
</feature>
<evidence type="ECO:0000313" key="2">
    <source>
        <dbReference type="Proteomes" id="UP000192223"/>
    </source>
</evidence>
<reference evidence="3" key="1">
    <citation type="submission" date="2025-08" db="UniProtKB">
        <authorList>
            <consortium name="RefSeq"/>
        </authorList>
    </citation>
    <scope>IDENTIFICATION</scope>
    <source>
        <tissue evidence="3">Entire body</tissue>
    </source>
</reference>
<dbReference type="GeneID" id="108742960"/>
<dbReference type="RefSeq" id="XP_018333832.1">
    <property type="nucleotide sequence ID" value="XM_018478330.1"/>
</dbReference>
<protein>
    <submittedName>
        <fullName evidence="3">WD repeat-containing protein 87-like</fullName>
    </submittedName>
</protein>
<evidence type="ECO:0000256" key="1">
    <source>
        <dbReference type="SAM" id="MobiDB-lite"/>
    </source>
</evidence>
<accession>A0A1W4XM31</accession>
<feature type="compositionally biased region" description="Basic and acidic residues" evidence="1">
    <location>
        <begin position="1"/>
        <end position="10"/>
    </location>
</feature>
<evidence type="ECO:0000313" key="3">
    <source>
        <dbReference type="RefSeq" id="XP_018333832.1"/>
    </source>
</evidence>